<name>F4Q6Y7_CACFS</name>
<dbReference type="RefSeq" id="XP_004352622.1">
    <property type="nucleotide sequence ID" value="XM_004352570.1"/>
</dbReference>
<protein>
    <submittedName>
        <fullName evidence="2">Uncharacterized protein</fullName>
    </submittedName>
</protein>
<evidence type="ECO:0000313" key="2">
    <source>
        <dbReference type="EMBL" id="EGG16169.1"/>
    </source>
</evidence>
<dbReference type="KEGG" id="dfa:DFA_09197"/>
<organism evidence="2 3">
    <name type="scientific">Cavenderia fasciculata</name>
    <name type="common">Slime mold</name>
    <name type="synonym">Dictyostelium fasciculatum</name>
    <dbReference type="NCBI Taxonomy" id="261658"/>
    <lineage>
        <taxon>Eukaryota</taxon>
        <taxon>Amoebozoa</taxon>
        <taxon>Evosea</taxon>
        <taxon>Eumycetozoa</taxon>
        <taxon>Dictyostelia</taxon>
        <taxon>Acytosteliales</taxon>
        <taxon>Cavenderiaceae</taxon>
        <taxon>Cavenderia</taxon>
    </lineage>
</organism>
<evidence type="ECO:0000256" key="1">
    <source>
        <dbReference type="SAM" id="MobiDB-lite"/>
    </source>
</evidence>
<gene>
    <name evidence="2" type="ORF">DFA_09197</name>
</gene>
<evidence type="ECO:0000313" key="3">
    <source>
        <dbReference type="Proteomes" id="UP000007797"/>
    </source>
</evidence>
<dbReference type="GeneID" id="14868133"/>
<reference evidence="3" key="1">
    <citation type="journal article" date="2011" name="Genome Res.">
        <title>Phylogeny-wide analysis of social amoeba genomes highlights ancient origins for complex intercellular communication.</title>
        <authorList>
            <person name="Heidel A.J."/>
            <person name="Lawal H.M."/>
            <person name="Felder M."/>
            <person name="Schilde C."/>
            <person name="Helps N.R."/>
            <person name="Tunggal B."/>
            <person name="Rivero F."/>
            <person name="John U."/>
            <person name="Schleicher M."/>
            <person name="Eichinger L."/>
            <person name="Platzer M."/>
            <person name="Noegel A.A."/>
            <person name="Schaap P."/>
            <person name="Gloeckner G."/>
        </authorList>
    </citation>
    <scope>NUCLEOTIDE SEQUENCE [LARGE SCALE GENOMIC DNA]</scope>
    <source>
        <strain evidence="3">SH3</strain>
    </source>
</reference>
<feature type="region of interest" description="Disordered" evidence="1">
    <location>
        <begin position="1"/>
        <end position="33"/>
    </location>
</feature>
<dbReference type="Proteomes" id="UP000007797">
    <property type="component" value="Unassembled WGS sequence"/>
</dbReference>
<sequence>MSSTTSTSTIIDEQQPVAVEQQQDIKKEETTTTTNNNTFKEELNIIGKSDMTPASRKEVKNISLTCVNLVLTVLGVGSMATQGNTVMEVLDQSVETLLIGIAPKMWATLSPQHRQLTMYVAVSSYIVGGKAYMCDALMTVCHKELESMIKSRTMPNKISEIVKRANVIISVFKKQEEAKAKKEKEDARRAGRRY</sequence>
<accession>F4Q6Y7</accession>
<dbReference type="AlphaFoldDB" id="F4Q6Y7"/>
<proteinExistence type="predicted"/>
<keyword evidence="3" id="KW-1185">Reference proteome</keyword>
<dbReference type="EMBL" id="GL883024">
    <property type="protein sequence ID" value="EGG16169.1"/>
    <property type="molecule type" value="Genomic_DNA"/>
</dbReference>